<dbReference type="SUPFAM" id="SSF54427">
    <property type="entry name" value="NTF2-like"/>
    <property type="match status" value="1"/>
</dbReference>
<evidence type="ECO:0000259" key="1">
    <source>
        <dbReference type="Pfam" id="PF12680"/>
    </source>
</evidence>
<dbReference type="AlphaFoldDB" id="A0A7W7B2D2"/>
<feature type="domain" description="SnoaL-like" evidence="1">
    <location>
        <begin position="11"/>
        <end position="112"/>
    </location>
</feature>
<dbReference type="EMBL" id="JACHNZ010000013">
    <property type="protein sequence ID" value="MBB4631772.1"/>
    <property type="molecule type" value="Genomic_DNA"/>
</dbReference>
<dbReference type="InterPro" id="IPR037401">
    <property type="entry name" value="SnoaL-like"/>
</dbReference>
<sequence length="125" mass="14200">MSEASPVRQVIERYLRAYEEGDYAACEAMFADHAVFEDPVGTRRFEGIEAIREFLRSAPAEIKIKADVHKIVECGRDAMFHYAMIITGWRDNPVGIKVYETIAIDDAGKITSLRAFWNEGSIRDL</sequence>
<dbReference type="InterPro" id="IPR032710">
    <property type="entry name" value="NTF2-like_dom_sf"/>
</dbReference>
<dbReference type="Pfam" id="PF12680">
    <property type="entry name" value="SnoaL_2"/>
    <property type="match status" value="1"/>
</dbReference>
<keyword evidence="3" id="KW-1185">Reference proteome</keyword>
<evidence type="ECO:0000313" key="2">
    <source>
        <dbReference type="EMBL" id="MBB4631772.1"/>
    </source>
</evidence>
<gene>
    <name evidence="2" type="ORF">GGQ98_001388</name>
</gene>
<dbReference type="GO" id="GO:0004769">
    <property type="term" value="F:steroid Delta-isomerase activity"/>
    <property type="evidence" value="ECO:0007669"/>
    <property type="project" value="UniProtKB-EC"/>
</dbReference>
<dbReference type="EC" id="5.3.3.1" evidence="2"/>
<evidence type="ECO:0000313" key="3">
    <source>
        <dbReference type="Proteomes" id="UP000566324"/>
    </source>
</evidence>
<name>A0A7W7B2D2_9SPHN</name>
<comment type="caution">
    <text evidence="2">The sequence shown here is derived from an EMBL/GenBank/DDBJ whole genome shotgun (WGS) entry which is preliminary data.</text>
</comment>
<accession>A0A7W7B2D2</accession>
<protein>
    <submittedName>
        <fullName evidence="2">Steroid delta-isomerase</fullName>
        <ecNumber evidence="2">5.3.3.1</ecNumber>
    </submittedName>
</protein>
<keyword evidence="2" id="KW-0413">Isomerase</keyword>
<dbReference type="Proteomes" id="UP000566324">
    <property type="component" value="Unassembled WGS sequence"/>
</dbReference>
<reference evidence="2 3" key="1">
    <citation type="submission" date="2020-08" db="EMBL/GenBank/DDBJ databases">
        <title>Genomic Encyclopedia of Type Strains, Phase IV (KMG-IV): sequencing the most valuable type-strain genomes for metagenomic binning, comparative biology and taxonomic classification.</title>
        <authorList>
            <person name="Goeker M."/>
        </authorList>
    </citation>
    <scope>NUCLEOTIDE SEQUENCE [LARGE SCALE GENOMIC DNA]</scope>
    <source>
        <strain evidence="2 3">DSM 17328</strain>
    </source>
</reference>
<organism evidence="2 3">
    <name type="scientific">Sphingosinicella soli</name>
    <dbReference type="NCBI Taxonomy" id="333708"/>
    <lineage>
        <taxon>Bacteria</taxon>
        <taxon>Pseudomonadati</taxon>
        <taxon>Pseudomonadota</taxon>
        <taxon>Alphaproteobacteria</taxon>
        <taxon>Sphingomonadales</taxon>
        <taxon>Sphingosinicellaceae</taxon>
        <taxon>Sphingosinicella</taxon>
    </lineage>
</organism>
<dbReference type="Gene3D" id="3.10.450.50">
    <property type="match status" value="1"/>
</dbReference>
<dbReference type="RefSeq" id="WP_184067057.1">
    <property type="nucleotide sequence ID" value="NZ_JACHNZ010000013.1"/>
</dbReference>
<proteinExistence type="predicted"/>